<proteinExistence type="inferred from homology"/>
<feature type="active site" evidence="5 6">
    <location>
        <position position="105"/>
    </location>
</feature>
<dbReference type="GO" id="GO:0006450">
    <property type="term" value="P:regulation of translational fidelity"/>
    <property type="evidence" value="ECO:0007669"/>
    <property type="project" value="InterPro"/>
</dbReference>
<dbReference type="GO" id="GO:0006412">
    <property type="term" value="P:translation"/>
    <property type="evidence" value="ECO:0007669"/>
    <property type="project" value="UniProtKB-UniRule"/>
</dbReference>
<reference evidence="12" key="1">
    <citation type="journal article" date="2020" name="mSystems">
        <title>Genome- and Community-Level Interaction Insights into Carbon Utilization and Element Cycling Functions of Hydrothermarchaeota in Hydrothermal Sediment.</title>
        <authorList>
            <person name="Zhou Z."/>
            <person name="Liu Y."/>
            <person name="Xu W."/>
            <person name="Pan J."/>
            <person name="Luo Z.H."/>
            <person name="Li M."/>
        </authorList>
    </citation>
    <scope>NUCLEOTIDE SEQUENCE [LARGE SCALE GENOMIC DNA]</scope>
    <source>
        <strain evidence="12">SpSt-1056</strain>
    </source>
</reference>
<dbReference type="GO" id="GO:0016740">
    <property type="term" value="F:transferase activity"/>
    <property type="evidence" value="ECO:0007669"/>
    <property type="project" value="UniProtKB-KW"/>
</dbReference>
<dbReference type="PROSITE" id="PS00144">
    <property type="entry name" value="ASN_GLN_ASE_1"/>
    <property type="match status" value="1"/>
</dbReference>
<evidence type="ECO:0000256" key="1">
    <source>
        <dbReference type="ARBA" id="ARBA00022598"/>
    </source>
</evidence>
<keyword evidence="1 5" id="KW-0436">Ligase</keyword>
<evidence type="ECO:0000256" key="8">
    <source>
        <dbReference type="RuleBase" id="RU004457"/>
    </source>
</evidence>
<dbReference type="SMART" id="SM00870">
    <property type="entry name" value="Asparaginase"/>
    <property type="match status" value="1"/>
</dbReference>
<dbReference type="PIRSF" id="PIRSF500175">
    <property type="entry name" value="Glu_ADT_D"/>
    <property type="match status" value="1"/>
</dbReference>
<dbReference type="GO" id="GO:0004067">
    <property type="term" value="F:asparaginase activity"/>
    <property type="evidence" value="ECO:0007669"/>
    <property type="project" value="UniProtKB-UniRule"/>
</dbReference>
<dbReference type="Pfam" id="PF00710">
    <property type="entry name" value="Asparaginase"/>
    <property type="match status" value="1"/>
</dbReference>
<dbReference type="InterPro" id="IPR020827">
    <property type="entry name" value="Asparaginase/glutaminase_AS1"/>
</dbReference>
<feature type="active site" evidence="5 7">
    <location>
        <position position="181"/>
    </location>
</feature>
<feature type="active site" evidence="5">
    <location>
        <position position="260"/>
    </location>
</feature>
<dbReference type="InterPro" id="IPR027475">
    <property type="entry name" value="Asparaginase/glutaminase_AS2"/>
</dbReference>
<comment type="subunit">
    <text evidence="5 8">Heterodimer of GatD and GatE.</text>
</comment>
<dbReference type="Gene3D" id="2.30.30.520">
    <property type="match status" value="1"/>
</dbReference>
<dbReference type="PIRSF" id="PIRSF001220">
    <property type="entry name" value="L-ASNase_gatD"/>
    <property type="match status" value="1"/>
</dbReference>
<evidence type="ECO:0000256" key="5">
    <source>
        <dbReference type="HAMAP-Rule" id="MF_00586"/>
    </source>
</evidence>
<keyword evidence="2 5" id="KW-0547">Nucleotide-binding</keyword>
<dbReference type="Pfam" id="PF18195">
    <property type="entry name" value="GatD_N"/>
    <property type="match status" value="1"/>
</dbReference>
<dbReference type="InterPro" id="IPR006033">
    <property type="entry name" value="AsnA_fam"/>
</dbReference>
<evidence type="ECO:0000259" key="10">
    <source>
        <dbReference type="Pfam" id="PF17763"/>
    </source>
</evidence>
<dbReference type="GO" id="GO:0050567">
    <property type="term" value="F:glutaminyl-tRNA synthase (glutamine-hydrolyzing) activity"/>
    <property type="evidence" value="ECO:0007669"/>
    <property type="project" value="UniProtKB-UniRule"/>
</dbReference>
<dbReference type="InterPro" id="IPR011878">
    <property type="entry name" value="GatD"/>
</dbReference>
<keyword evidence="4 5" id="KW-0648">Protein biosynthesis</keyword>
<dbReference type="PRINTS" id="PR00139">
    <property type="entry name" value="ASNGLNASE"/>
</dbReference>
<dbReference type="CDD" id="cd08962">
    <property type="entry name" value="GatD"/>
    <property type="match status" value="1"/>
</dbReference>
<protein>
    <recommendedName>
        <fullName evidence="5 8">Glutamyl-tRNA(Gln) amidotransferase subunit D</fullName>
        <shortName evidence="5">Glu-ADT subunit D</shortName>
        <ecNumber evidence="5 8">6.3.5.-</ecNumber>
    </recommendedName>
</protein>
<dbReference type="PROSITE" id="PS51732">
    <property type="entry name" value="ASN_GLN_ASE_3"/>
    <property type="match status" value="1"/>
</dbReference>
<dbReference type="SUPFAM" id="SSF53774">
    <property type="entry name" value="Glutaminase/Asparaginase"/>
    <property type="match status" value="1"/>
</dbReference>
<evidence type="ECO:0000256" key="7">
    <source>
        <dbReference type="PROSITE-ProRule" id="PRU10100"/>
    </source>
</evidence>
<dbReference type="EC" id="6.3.5.-" evidence="5 8"/>
<name>A0A7C5LAR4_CALS0</name>
<feature type="domain" description="L-asparaginase N-terminal" evidence="9">
    <location>
        <begin position="96"/>
        <end position="287"/>
    </location>
</feature>
<dbReference type="GO" id="GO:0005524">
    <property type="term" value="F:ATP binding"/>
    <property type="evidence" value="ECO:0007669"/>
    <property type="project" value="UniProtKB-KW"/>
</dbReference>
<keyword evidence="3 5" id="KW-0067">ATP-binding</keyword>
<dbReference type="InterPro" id="IPR036152">
    <property type="entry name" value="Asp/glu_Ase-like_sf"/>
</dbReference>
<feature type="domain" description="GatD N-terminal" evidence="11">
    <location>
        <begin position="21"/>
        <end position="71"/>
    </location>
</feature>
<dbReference type="InterPro" id="IPR040918">
    <property type="entry name" value="GatD_N"/>
</dbReference>
<feature type="active site" evidence="5">
    <location>
        <position position="182"/>
    </location>
</feature>
<accession>A0A7C5LAR4</accession>
<gene>
    <name evidence="5 12" type="primary">gatD</name>
    <name evidence="12" type="ORF">ENM11_05045</name>
</gene>
<dbReference type="InterPro" id="IPR027474">
    <property type="entry name" value="L-asparaginase_N"/>
</dbReference>
<dbReference type="AlphaFoldDB" id="A0A7C5LAR4"/>
<dbReference type="InterPro" id="IPR037222">
    <property type="entry name" value="GatD_N_sf"/>
</dbReference>
<dbReference type="NCBIfam" id="TIGR00519">
    <property type="entry name" value="asnASE_I"/>
    <property type="match status" value="1"/>
</dbReference>
<dbReference type="InterPro" id="IPR027473">
    <property type="entry name" value="L-asparaginase_C"/>
</dbReference>
<evidence type="ECO:0000256" key="6">
    <source>
        <dbReference type="PROSITE-ProRule" id="PRU10099"/>
    </source>
</evidence>
<dbReference type="Gene3D" id="3.40.50.40">
    <property type="match status" value="1"/>
</dbReference>
<keyword evidence="12" id="KW-0808">Transferase</keyword>
<dbReference type="Gene3D" id="3.40.50.1170">
    <property type="entry name" value="L-asparaginase, N-terminal domain"/>
    <property type="match status" value="1"/>
</dbReference>
<evidence type="ECO:0000259" key="11">
    <source>
        <dbReference type="Pfam" id="PF18195"/>
    </source>
</evidence>
<dbReference type="FunFam" id="3.40.50.1170:FF:000001">
    <property type="entry name" value="L-asparaginase 2"/>
    <property type="match status" value="1"/>
</dbReference>
<dbReference type="InterPro" id="IPR006034">
    <property type="entry name" value="Asparaginase/glutaminase-like"/>
</dbReference>
<feature type="domain" description="Asparaginase/glutaminase C-terminal" evidence="10">
    <location>
        <begin position="312"/>
        <end position="426"/>
    </location>
</feature>
<comment type="similarity">
    <text evidence="5 8">Belongs to the asparaginase 1 family. GatD subfamily.</text>
</comment>
<dbReference type="HAMAP" id="MF_00586">
    <property type="entry name" value="GatD"/>
    <property type="match status" value="1"/>
</dbReference>
<evidence type="ECO:0000256" key="4">
    <source>
        <dbReference type="ARBA" id="ARBA00022917"/>
    </source>
</evidence>
<dbReference type="NCBIfam" id="NF003217">
    <property type="entry name" value="PRK04183.1"/>
    <property type="match status" value="1"/>
</dbReference>
<sequence length="450" mass="48948">MDEYLGYRGRVAQLLRGAGVSVGDEVEVSKAGAVYRGFVITRYEFGDPDIVVLKLKNGYNMGVRVDDETRIVRLAETSPPAFKPPPPPQPRENLPRVAVVSTGGTIASRIDYRTGGVRPALSAADLVSIVPELAEVANVSAEILMQVYSENLTPHHWTKMAERVDRLIREGFEGVVIAHGTDTMGYTAAALSFALLGTPIPVVLVGAQRSSDRPSSDAATNLIAAVEVASKAPFAEVVVCMHGWHSDDSILIHRGTRVVKLHTSSRGAFQSVNAEPLAVKTPAGIKILSKQYNPRNSGSYRFQPHFDERAMLIKFFPGMKPEVLEVMVERFNLRGVILEGTGLGHVASSFIPLIKGLVDKGVFIGMTSQCRHGRVNMNVYDNGRDLMRAGVTPLDDMLAETSLVKLMWVLGVLGPNATLEEVRQLMQANLSGEIGNRTYPQYDVVSNLMG</sequence>
<evidence type="ECO:0000256" key="2">
    <source>
        <dbReference type="ARBA" id="ARBA00022741"/>
    </source>
</evidence>
<dbReference type="InterPro" id="IPR040919">
    <property type="entry name" value="Asparaginase_C"/>
</dbReference>
<dbReference type="PANTHER" id="PTHR11707:SF28">
    <property type="entry name" value="60 KDA LYSOPHOSPHOLIPASE"/>
    <property type="match status" value="1"/>
</dbReference>
<organism evidence="12">
    <name type="scientific">Caldiarchaeum subterraneum</name>
    <dbReference type="NCBI Taxonomy" id="311458"/>
    <lineage>
        <taxon>Archaea</taxon>
        <taxon>Nitrososphaerota</taxon>
        <taxon>Candidatus Caldarchaeales</taxon>
        <taxon>Candidatus Caldarchaeaceae</taxon>
        <taxon>Candidatus Caldarchaeum</taxon>
    </lineage>
</organism>
<evidence type="ECO:0000313" key="12">
    <source>
        <dbReference type="EMBL" id="HHK68504.1"/>
    </source>
</evidence>
<dbReference type="NCBIfam" id="TIGR02153">
    <property type="entry name" value="gatD_arch"/>
    <property type="match status" value="1"/>
</dbReference>
<dbReference type="SUPFAM" id="SSF141300">
    <property type="entry name" value="GatD N-terminal domain-like"/>
    <property type="match status" value="1"/>
</dbReference>
<evidence type="ECO:0000259" key="9">
    <source>
        <dbReference type="Pfam" id="PF00710"/>
    </source>
</evidence>
<evidence type="ECO:0000256" key="3">
    <source>
        <dbReference type="ARBA" id="ARBA00022840"/>
    </source>
</evidence>
<dbReference type="GO" id="GO:0006520">
    <property type="term" value="P:amino acid metabolic process"/>
    <property type="evidence" value="ECO:0007669"/>
    <property type="project" value="InterPro"/>
</dbReference>
<dbReference type="InterPro" id="IPR037152">
    <property type="entry name" value="L-asparaginase_N_sf"/>
</dbReference>
<comment type="catalytic activity">
    <reaction evidence="5 8">
        <text>L-glutamyl-tRNA(Gln) + L-glutamine + ATP + H2O = L-glutaminyl-tRNA(Gln) + L-glutamate + ADP + phosphate + H(+)</text>
        <dbReference type="Rhea" id="RHEA:17521"/>
        <dbReference type="Rhea" id="RHEA-COMP:9681"/>
        <dbReference type="Rhea" id="RHEA-COMP:9684"/>
        <dbReference type="ChEBI" id="CHEBI:15377"/>
        <dbReference type="ChEBI" id="CHEBI:15378"/>
        <dbReference type="ChEBI" id="CHEBI:29985"/>
        <dbReference type="ChEBI" id="CHEBI:30616"/>
        <dbReference type="ChEBI" id="CHEBI:43474"/>
        <dbReference type="ChEBI" id="CHEBI:58359"/>
        <dbReference type="ChEBI" id="CHEBI:78520"/>
        <dbReference type="ChEBI" id="CHEBI:78521"/>
        <dbReference type="ChEBI" id="CHEBI:456216"/>
    </reaction>
</comment>
<dbReference type="EMBL" id="DRWN01000035">
    <property type="protein sequence ID" value="HHK68504.1"/>
    <property type="molecule type" value="Genomic_DNA"/>
</dbReference>
<dbReference type="PANTHER" id="PTHR11707">
    <property type="entry name" value="L-ASPARAGINASE"/>
    <property type="match status" value="1"/>
</dbReference>
<dbReference type="PROSITE" id="PS00917">
    <property type="entry name" value="ASN_GLN_ASE_2"/>
    <property type="match status" value="1"/>
</dbReference>
<comment type="function">
    <text evidence="5 8">Allows the formation of correctly charged Gln-tRNA(Gln) through the transamidation of misacylated Glu-tRNA(Gln) in organisms which lack glutaminyl-tRNA synthetase. The reaction takes place in the presence of glutamine and ATP through an activated gamma-phospho-Glu-tRNA(Gln). The GatDE system is specific for glutamate and does not act on aspartate.</text>
</comment>
<dbReference type="Pfam" id="PF17763">
    <property type="entry name" value="Asparaginase_C"/>
    <property type="match status" value="1"/>
</dbReference>
<comment type="caution">
    <text evidence="12">The sequence shown here is derived from an EMBL/GenBank/DDBJ whole genome shotgun (WGS) entry which is preliminary data.</text>
</comment>